<accession>A0AAV2HW61</accession>
<protein>
    <submittedName>
        <fullName evidence="3">Uncharacterized protein</fullName>
    </submittedName>
</protein>
<dbReference type="PROSITE" id="PS51257">
    <property type="entry name" value="PROKAR_LIPOPROTEIN"/>
    <property type="match status" value="1"/>
</dbReference>
<comment type="caution">
    <text evidence="3">The sequence shown here is derived from an EMBL/GenBank/DDBJ whole genome shotgun (WGS) entry which is preliminary data.</text>
</comment>
<evidence type="ECO:0000313" key="4">
    <source>
        <dbReference type="Proteomes" id="UP001497497"/>
    </source>
</evidence>
<keyword evidence="1" id="KW-0472">Membrane</keyword>
<gene>
    <name evidence="3" type="ORF">GSLYS_00012254001</name>
</gene>
<feature type="signal peptide" evidence="2">
    <location>
        <begin position="1"/>
        <end position="19"/>
    </location>
</feature>
<reference evidence="3 4" key="1">
    <citation type="submission" date="2024-04" db="EMBL/GenBank/DDBJ databases">
        <authorList>
            <consortium name="Genoscope - CEA"/>
            <person name="William W."/>
        </authorList>
    </citation>
    <scope>NUCLEOTIDE SEQUENCE [LARGE SCALE GENOMIC DNA]</scope>
</reference>
<name>A0AAV2HW61_LYMST</name>
<proteinExistence type="predicted"/>
<dbReference type="Gene3D" id="2.170.300.10">
    <property type="entry name" value="Tie2 ligand-binding domain superfamily"/>
    <property type="match status" value="1"/>
</dbReference>
<keyword evidence="2" id="KW-0732">Signal</keyword>
<sequence length="123" mass="13176">MYRLRSALSILPLITLIAAACPPGQWGGDCTQDCPLQCLNVSCDSATGICLDGCNAGYVGASCDKDIDSKRSPSHPIPAAVATPIIIALIITLLIIADVTYWRRRRRNERKAGDKASLEAKGY</sequence>
<keyword evidence="1" id="KW-1133">Transmembrane helix</keyword>
<keyword evidence="4" id="KW-1185">Reference proteome</keyword>
<dbReference type="Proteomes" id="UP001497497">
    <property type="component" value="Unassembled WGS sequence"/>
</dbReference>
<organism evidence="3 4">
    <name type="scientific">Lymnaea stagnalis</name>
    <name type="common">Great pond snail</name>
    <name type="synonym">Helix stagnalis</name>
    <dbReference type="NCBI Taxonomy" id="6523"/>
    <lineage>
        <taxon>Eukaryota</taxon>
        <taxon>Metazoa</taxon>
        <taxon>Spiralia</taxon>
        <taxon>Lophotrochozoa</taxon>
        <taxon>Mollusca</taxon>
        <taxon>Gastropoda</taxon>
        <taxon>Heterobranchia</taxon>
        <taxon>Euthyneura</taxon>
        <taxon>Panpulmonata</taxon>
        <taxon>Hygrophila</taxon>
        <taxon>Lymnaeoidea</taxon>
        <taxon>Lymnaeidae</taxon>
        <taxon>Lymnaea</taxon>
    </lineage>
</organism>
<dbReference type="EMBL" id="CAXITT010000298">
    <property type="protein sequence ID" value="CAL1538433.1"/>
    <property type="molecule type" value="Genomic_DNA"/>
</dbReference>
<evidence type="ECO:0000256" key="1">
    <source>
        <dbReference type="SAM" id="Phobius"/>
    </source>
</evidence>
<dbReference type="AlphaFoldDB" id="A0AAV2HW61"/>
<evidence type="ECO:0000256" key="2">
    <source>
        <dbReference type="SAM" id="SignalP"/>
    </source>
</evidence>
<feature type="transmembrane region" description="Helical" evidence="1">
    <location>
        <begin position="79"/>
        <end position="101"/>
    </location>
</feature>
<evidence type="ECO:0000313" key="3">
    <source>
        <dbReference type="EMBL" id="CAL1538433.1"/>
    </source>
</evidence>
<keyword evidence="1" id="KW-0812">Transmembrane</keyword>
<feature type="chain" id="PRO_5044021989" evidence="2">
    <location>
        <begin position="20"/>
        <end position="123"/>
    </location>
</feature>